<dbReference type="EC" id="2.4.2.52" evidence="7"/>
<dbReference type="NCBIfam" id="TIGR03124">
    <property type="entry name" value="citrate_citX"/>
    <property type="match status" value="1"/>
</dbReference>
<evidence type="ECO:0000256" key="1">
    <source>
        <dbReference type="ARBA" id="ARBA00001210"/>
    </source>
</evidence>
<organism evidence="8 9">
    <name type="scientific">Fructobacillus americanaquae</name>
    <dbReference type="NCBI Taxonomy" id="2940302"/>
    <lineage>
        <taxon>Bacteria</taxon>
        <taxon>Bacillati</taxon>
        <taxon>Bacillota</taxon>
        <taxon>Bacilli</taxon>
        <taxon>Lactobacillales</taxon>
        <taxon>Lactobacillaceae</taxon>
        <taxon>Fructobacillus</taxon>
    </lineage>
</organism>
<dbReference type="Proteomes" id="UP001056093">
    <property type="component" value="Chromosome"/>
</dbReference>
<evidence type="ECO:0000256" key="5">
    <source>
        <dbReference type="ARBA" id="ARBA00022840"/>
    </source>
</evidence>
<gene>
    <name evidence="7 8" type="primary">citG</name>
    <name evidence="8" type="ORF">M3M36_01500</name>
</gene>
<dbReference type="Gene3D" id="1.10.4200.10">
    <property type="entry name" value="Triphosphoribosyl-dephospho-CoA protein"/>
    <property type="match status" value="1"/>
</dbReference>
<evidence type="ECO:0000256" key="2">
    <source>
        <dbReference type="ARBA" id="ARBA00022679"/>
    </source>
</evidence>
<accession>A0ABY5C0P3</accession>
<dbReference type="NCBIfam" id="TIGR03125">
    <property type="entry name" value="citrate_citG"/>
    <property type="match status" value="1"/>
</dbReference>
<dbReference type="InterPro" id="IPR017551">
    <property type="entry name" value="TriPribosyl-deP-CoA_syn_CitG"/>
</dbReference>
<sequence length="476" mass="52127">MEGKKMLELFADGQAVTLDQVLTNREWRSAVQQQLAIDFPDQVVLAVKLNIAGPIKNSPKIQQVFMAGWQVIQRACADAAIKKVYVDEQRITGPEAFLVLDGQIKKWKQKLVHFEDNFALGRLFDCDVMTDSAESYQFSRRDLGLSPRPCLVCDDDAKVCAKKGRHSLAAVQAASNQLYRNYFVTDLILPKWSQDFVADAALAACLQEVVLAPKPGLVDPLSAGAHHDMTVMTFVDSAVALRPYFERAFQLGQDCSQAEAMDLLKLLRPAGVEAEQAMYLATNGVNTHKGAIFTLGILIAAYGLAIQGKEATTLHKVLHFVRKISANILENDLVSPNPSDWKAETAGSYQYRTYQLTGVRGEVAAGLKALAQVGLPTLRDRPGSMTNRLLDTLMALAGAIQDSTLIKRAKTKAIVQQMQDWVDEFFTLGGAETAAGQKYLTTLNQTMIEQNLSIGGAADYLILTIFIGRLSGLLSS</sequence>
<evidence type="ECO:0000256" key="3">
    <source>
        <dbReference type="ARBA" id="ARBA00022695"/>
    </source>
</evidence>
<dbReference type="GO" id="GO:0046917">
    <property type="term" value="F:triphosphoribosyl-dephospho-CoA synthase activity"/>
    <property type="evidence" value="ECO:0007669"/>
    <property type="project" value="UniProtKB-EC"/>
</dbReference>
<keyword evidence="8" id="KW-0328">Glycosyltransferase</keyword>
<evidence type="ECO:0000256" key="7">
    <source>
        <dbReference type="HAMAP-Rule" id="MF_00397"/>
    </source>
</evidence>
<dbReference type="GO" id="GO:0016757">
    <property type="term" value="F:glycosyltransferase activity"/>
    <property type="evidence" value="ECO:0007669"/>
    <property type="project" value="UniProtKB-KW"/>
</dbReference>
<protein>
    <recommendedName>
        <fullName evidence="7">Probable 2-(5''-triphosphoribosyl)-3'-dephosphocoenzyme-A synthase</fullName>
        <shortName evidence="7">2-(5''-triphosphoribosyl)-3'-dephospho-CoA synthase</shortName>
        <ecNumber evidence="7">2.4.2.52</ecNumber>
    </recommendedName>
</protein>
<dbReference type="Pfam" id="PF03802">
    <property type="entry name" value="CitX"/>
    <property type="match status" value="1"/>
</dbReference>
<evidence type="ECO:0000313" key="8">
    <source>
        <dbReference type="EMBL" id="USS92319.1"/>
    </source>
</evidence>
<dbReference type="PANTHER" id="PTHR30201:SF2">
    <property type="entry name" value="2-(5''-TRIPHOSPHORIBOSYL)-3'-DEPHOSPHOCOENZYME-A SYNTHASE"/>
    <property type="match status" value="1"/>
</dbReference>
<dbReference type="InterPro" id="IPR005551">
    <property type="entry name" value="CitX"/>
</dbReference>
<proteinExistence type="inferred from homology"/>
<reference evidence="8" key="1">
    <citation type="submission" date="2022-05" db="EMBL/GenBank/DDBJ databases">
        <authorList>
            <person name="Oliphant S.A."/>
            <person name="Watson-Haigh N.S."/>
            <person name="Sumby K.M."/>
            <person name="Gardner J.M."/>
            <person name="Jiranek V."/>
        </authorList>
    </citation>
    <scope>NUCLEOTIDE SEQUENCE</scope>
    <source>
        <strain evidence="8">KI3_B9</strain>
    </source>
</reference>
<keyword evidence="3" id="KW-0548">Nucleotidyltransferase</keyword>
<dbReference type="PANTHER" id="PTHR30201">
    <property type="entry name" value="TRIPHOSPHORIBOSYL-DEPHOSPHO-COA SYNTHASE"/>
    <property type="match status" value="1"/>
</dbReference>
<evidence type="ECO:0000313" key="9">
    <source>
        <dbReference type="Proteomes" id="UP001056093"/>
    </source>
</evidence>
<keyword evidence="2 7" id="KW-0808">Transferase</keyword>
<comment type="catalytic activity">
    <reaction evidence="1 7">
        <text>3'-dephospho-CoA + ATP = 2'-(5''-triphospho-alpha-D-ribosyl)-3'-dephospho-CoA + adenine</text>
        <dbReference type="Rhea" id="RHEA:15117"/>
        <dbReference type="ChEBI" id="CHEBI:16708"/>
        <dbReference type="ChEBI" id="CHEBI:30616"/>
        <dbReference type="ChEBI" id="CHEBI:57328"/>
        <dbReference type="ChEBI" id="CHEBI:61378"/>
        <dbReference type="EC" id="2.4.2.52"/>
    </reaction>
</comment>
<dbReference type="EMBL" id="CP097122">
    <property type="protein sequence ID" value="USS92319.1"/>
    <property type="molecule type" value="Genomic_DNA"/>
</dbReference>
<comment type="similarity">
    <text evidence="7">Belongs to the CitG/MdcB family.</text>
</comment>
<keyword evidence="9" id="KW-1185">Reference proteome</keyword>
<comment type="catalytic activity">
    <reaction evidence="6">
        <text>apo-[citrate lyase ACP] + 2'-(5''-triphospho-alpha-D-ribosyl)-3'-dephospho-CoA = holo-[citrate lyase ACP] + diphosphate</text>
        <dbReference type="Rhea" id="RHEA:16333"/>
        <dbReference type="Rhea" id="RHEA-COMP:10157"/>
        <dbReference type="Rhea" id="RHEA-COMP:10158"/>
        <dbReference type="ChEBI" id="CHEBI:29999"/>
        <dbReference type="ChEBI" id="CHEBI:33019"/>
        <dbReference type="ChEBI" id="CHEBI:61378"/>
        <dbReference type="ChEBI" id="CHEBI:82683"/>
        <dbReference type="EC" id="2.7.7.61"/>
    </reaction>
</comment>
<evidence type="ECO:0000256" key="4">
    <source>
        <dbReference type="ARBA" id="ARBA00022741"/>
    </source>
</evidence>
<dbReference type="RefSeq" id="WP_252774104.1">
    <property type="nucleotide sequence ID" value="NZ_CP097122.1"/>
</dbReference>
<dbReference type="HAMAP" id="MF_00397">
    <property type="entry name" value="CitG"/>
    <property type="match status" value="1"/>
</dbReference>
<keyword evidence="4 7" id="KW-0547">Nucleotide-binding</keyword>
<evidence type="ECO:0000256" key="6">
    <source>
        <dbReference type="ARBA" id="ARBA00048574"/>
    </source>
</evidence>
<name>A0ABY5C0P3_9LACO</name>
<dbReference type="Pfam" id="PF01874">
    <property type="entry name" value="CitG"/>
    <property type="match status" value="1"/>
</dbReference>
<dbReference type="InterPro" id="IPR002736">
    <property type="entry name" value="CitG"/>
</dbReference>
<keyword evidence="5 7" id="KW-0067">ATP-binding</keyword>